<dbReference type="PROSITE" id="PS50863">
    <property type="entry name" value="B3"/>
    <property type="match status" value="1"/>
</dbReference>
<gene>
    <name evidence="7" type="ORF">Acr_25g0011280</name>
</gene>
<evidence type="ECO:0000259" key="6">
    <source>
        <dbReference type="PROSITE" id="PS50863"/>
    </source>
</evidence>
<dbReference type="Proteomes" id="UP000585474">
    <property type="component" value="Unassembled WGS sequence"/>
</dbReference>
<dbReference type="PANTHER" id="PTHR31541">
    <property type="entry name" value="B3 DOMAIN PLANT PROTEIN-RELATED"/>
    <property type="match status" value="1"/>
</dbReference>
<dbReference type="Gene3D" id="2.40.330.10">
    <property type="entry name" value="DNA-binding pseudobarrel domain"/>
    <property type="match status" value="1"/>
</dbReference>
<keyword evidence="4" id="KW-0804">Transcription</keyword>
<dbReference type="EMBL" id="BJWL01000025">
    <property type="protein sequence ID" value="GFZ16719.1"/>
    <property type="molecule type" value="Genomic_DNA"/>
</dbReference>
<protein>
    <recommendedName>
        <fullName evidence="6">TF-B3 domain-containing protein</fullName>
    </recommendedName>
</protein>
<organism evidence="7 8">
    <name type="scientific">Actinidia rufa</name>
    <dbReference type="NCBI Taxonomy" id="165716"/>
    <lineage>
        <taxon>Eukaryota</taxon>
        <taxon>Viridiplantae</taxon>
        <taxon>Streptophyta</taxon>
        <taxon>Embryophyta</taxon>
        <taxon>Tracheophyta</taxon>
        <taxon>Spermatophyta</taxon>
        <taxon>Magnoliopsida</taxon>
        <taxon>eudicotyledons</taxon>
        <taxon>Gunneridae</taxon>
        <taxon>Pentapetalae</taxon>
        <taxon>asterids</taxon>
        <taxon>Ericales</taxon>
        <taxon>Actinidiaceae</taxon>
        <taxon>Actinidia</taxon>
    </lineage>
</organism>
<evidence type="ECO:0000256" key="2">
    <source>
        <dbReference type="ARBA" id="ARBA00023015"/>
    </source>
</evidence>
<name>A0A7J0H0V3_9ERIC</name>
<sequence length="278" mass="31860">MRKKQKMVKEEGFSSNFVFVNERETNKKLERESSVHEHASHADLFSSFIPRSKRTTRMTIVKHITIVTVTSAPVNSTSNVEEVKKNRKRVCSDNGEENGSLKKGMKKNKKTTTCVLLEDPAPIPQLPANFRAKIEGLNGSEIVLVFQKKLFDSDVNKGQCRLLMPHKQIKTHGFLTPEERDGLNKIEGRIQHKEVLLIDPSCQKEWVVSLKIWEMGKSNNHHVNYMYSLGKNWYKIVQSNGLKTGMIVQLWAFRVESNLRFALVKVETLLEENDAPLD</sequence>
<dbReference type="GO" id="GO:0005634">
    <property type="term" value="C:nucleus"/>
    <property type="evidence" value="ECO:0007669"/>
    <property type="project" value="UniProtKB-SubCell"/>
</dbReference>
<dbReference type="PANTHER" id="PTHR31541:SF25">
    <property type="entry name" value="GAMMA-GLIADIN B"/>
    <property type="match status" value="1"/>
</dbReference>
<evidence type="ECO:0000256" key="3">
    <source>
        <dbReference type="ARBA" id="ARBA00023125"/>
    </source>
</evidence>
<dbReference type="InterPro" id="IPR005508">
    <property type="entry name" value="At2g31720-like"/>
</dbReference>
<feature type="domain" description="TF-B3" evidence="6">
    <location>
        <begin position="193"/>
        <end position="267"/>
    </location>
</feature>
<dbReference type="SUPFAM" id="SSF101936">
    <property type="entry name" value="DNA-binding pseudobarrel domain"/>
    <property type="match status" value="1"/>
</dbReference>
<keyword evidence="5" id="KW-0539">Nucleus</keyword>
<evidence type="ECO:0000313" key="8">
    <source>
        <dbReference type="Proteomes" id="UP000585474"/>
    </source>
</evidence>
<dbReference type="GO" id="GO:0003677">
    <property type="term" value="F:DNA binding"/>
    <property type="evidence" value="ECO:0007669"/>
    <property type="project" value="UniProtKB-KW"/>
</dbReference>
<evidence type="ECO:0000256" key="4">
    <source>
        <dbReference type="ARBA" id="ARBA00023163"/>
    </source>
</evidence>
<dbReference type="Pfam" id="PF03754">
    <property type="entry name" value="At2g31720-like"/>
    <property type="match status" value="1"/>
</dbReference>
<keyword evidence="8" id="KW-1185">Reference proteome</keyword>
<evidence type="ECO:0000256" key="5">
    <source>
        <dbReference type="ARBA" id="ARBA00023242"/>
    </source>
</evidence>
<proteinExistence type="predicted"/>
<dbReference type="InterPro" id="IPR015300">
    <property type="entry name" value="DNA-bd_pseudobarrel_sf"/>
</dbReference>
<dbReference type="InterPro" id="IPR003340">
    <property type="entry name" value="B3_DNA-bd"/>
</dbReference>
<evidence type="ECO:0000256" key="1">
    <source>
        <dbReference type="ARBA" id="ARBA00004123"/>
    </source>
</evidence>
<accession>A0A7J0H0V3</accession>
<dbReference type="AlphaFoldDB" id="A0A7J0H0V3"/>
<comment type="caution">
    <text evidence="7">The sequence shown here is derived from an EMBL/GenBank/DDBJ whole genome shotgun (WGS) entry which is preliminary data.</text>
</comment>
<dbReference type="OrthoDB" id="1935604at2759"/>
<dbReference type="CDD" id="cd10017">
    <property type="entry name" value="B3_DNA"/>
    <property type="match status" value="1"/>
</dbReference>
<keyword evidence="2" id="KW-0805">Transcription regulation</keyword>
<comment type="subcellular location">
    <subcellularLocation>
        <location evidence="1">Nucleus</location>
    </subcellularLocation>
</comment>
<reference evidence="7 8" key="1">
    <citation type="submission" date="2019-07" db="EMBL/GenBank/DDBJ databases">
        <title>De Novo Assembly of kiwifruit Actinidia rufa.</title>
        <authorList>
            <person name="Sugita-Konishi S."/>
            <person name="Sato K."/>
            <person name="Mori E."/>
            <person name="Abe Y."/>
            <person name="Kisaki G."/>
            <person name="Hamano K."/>
            <person name="Suezawa K."/>
            <person name="Otani M."/>
            <person name="Fukuda T."/>
            <person name="Manabe T."/>
            <person name="Gomi K."/>
            <person name="Tabuchi M."/>
            <person name="Akimitsu K."/>
            <person name="Kataoka I."/>
        </authorList>
    </citation>
    <scope>NUCLEOTIDE SEQUENCE [LARGE SCALE GENOMIC DNA]</scope>
    <source>
        <strain evidence="8">cv. Fuchu</strain>
    </source>
</reference>
<evidence type="ECO:0000313" key="7">
    <source>
        <dbReference type="EMBL" id="GFZ16719.1"/>
    </source>
</evidence>
<keyword evidence="3" id="KW-0238">DNA-binding</keyword>